<protein>
    <submittedName>
        <fullName evidence="5">Glycosyltransferase involved in cell wall bisynthesis</fullName>
    </submittedName>
</protein>
<dbReference type="SUPFAM" id="SSF53756">
    <property type="entry name" value="UDP-Glycosyltransferase/glycogen phosphorylase"/>
    <property type="match status" value="1"/>
</dbReference>
<feature type="domain" description="Glycosyl transferase family 1" evidence="3">
    <location>
        <begin position="169"/>
        <end position="326"/>
    </location>
</feature>
<dbReference type="EMBL" id="FNTV01000001">
    <property type="protein sequence ID" value="SEE59111.1"/>
    <property type="molecule type" value="Genomic_DNA"/>
</dbReference>
<sequence>MTTVHLVVPAGIDNPSRPSGGNYFDRRIATALAAGGWHVVEHHLPGSWPRPAPCDAGALPRLLAGLPDGAVVLVDSLVALASAVPAATAARVRLVVLVHMLLASADDVGPRLALERAALRQAAAVVTTSDWTRDKIVARHGVPPQGILVLEPGTDRGPVAQGTSGGGALLCVAAVTANKGHGVLIDALAEVAGLDWSCSFAGAADLEPGLMDKLRQQAEDAGIAERLHWSGPLTRADLGRRYTASDALILASQQESYGMVVAEALAHGLPALASNTGGVPEALGKSSSGSVPGLLVPPGDRAALAGALRRWLEDAVLRRSLREAALERRDTLPSWDAAAATLAGLLEPLATTPERAKVRH</sequence>
<dbReference type="RefSeq" id="WP_074711413.1">
    <property type="nucleotide sequence ID" value="NZ_FNTV01000001.1"/>
</dbReference>
<dbReference type="GO" id="GO:0016757">
    <property type="term" value="F:glycosyltransferase activity"/>
    <property type="evidence" value="ECO:0007669"/>
    <property type="project" value="UniProtKB-KW"/>
</dbReference>
<evidence type="ECO:0000256" key="1">
    <source>
        <dbReference type="ARBA" id="ARBA00022676"/>
    </source>
</evidence>
<feature type="domain" description="Glycosyltransferase subfamily 4-like N-terminal" evidence="4">
    <location>
        <begin position="42"/>
        <end position="155"/>
    </location>
</feature>
<dbReference type="Pfam" id="PF13439">
    <property type="entry name" value="Glyco_transf_4"/>
    <property type="match status" value="1"/>
</dbReference>
<dbReference type="PANTHER" id="PTHR46401">
    <property type="entry name" value="GLYCOSYLTRANSFERASE WBBK-RELATED"/>
    <property type="match status" value="1"/>
</dbReference>
<dbReference type="InterPro" id="IPR001296">
    <property type="entry name" value="Glyco_trans_1"/>
</dbReference>
<keyword evidence="2 5" id="KW-0808">Transferase</keyword>
<dbReference type="Pfam" id="PF00534">
    <property type="entry name" value="Glycos_transf_1"/>
    <property type="match status" value="1"/>
</dbReference>
<accession>A0A1H5K514</accession>
<gene>
    <name evidence="5" type="ORF">SAMN04489740_1851</name>
</gene>
<evidence type="ECO:0000259" key="4">
    <source>
        <dbReference type="Pfam" id="PF13439"/>
    </source>
</evidence>
<proteinExistence type="predicted"/>
<evidence type="ECO:0000313" key="6">
    <source>
        <dbReference type="Proteomes" id="UP000182725"/>
    </source>
</evidence>
<dbReference type="AlphaFoldDB" id="A0A1H5K514"/>
<dbReference type="Proteomes" id="UP000182725">
    <property type="component" value="Unassembled WGS sequence"/>
</dbReference>
<organism evidence="5 6">
    <name type="scientific">Arthrobacter alpinus</name>
    <dbReference type="NCBI Taxonomy" id="656366"/>
    <lineage>
        <taxon>Bacteria</taxon>
        <taxon>Bacillati</taxon>
        <taxon>Actinomycetota</taxon>
        <taxon>Actinomycetes</taxon>
        <taxon>Micrococcales</taxon>
        <taxon>Micrococcaceae</taxon>
        <taxon>Arthrobacter</taxon>
    </lineage>
</organism>
<evidence type="ECO:0000313" key="5">
    <source>
        <dbReference type="EMBL" id="SEE59111.1"/>
    </source>
</evidence>
<evidence type="ECO:0000256" key="2">
    <source>
        <dbReference type="ARBA" id="ARBA00022679"/>
    </source>
</evidence>
<keyword evidence="1" id="KW-0328">Glycosyltransferase</keyword>
<evidence type="ECO:0000259" key="3">
    <source>
        <dbReference type="Pfam" id="PF00534"/>
    </source>
</evidence>
<dbReference type="PANTHER" id="PTHR46401:SF2">
    <property type="entry name" value="GLYCOSYLTRANSFERASE WBBK-RELATED"/>
    <property type="match status" value="1"/>
</dbReference>
<reference evidence="5 6" key="1">
    <citation type="submission" date="2016-10" db="EMBL/GenBank/DDBJ databases">
        <authorList>
            <person name="de Groot N.N."/>
        </authorList>
    </citation>
    <scope>NUCLEOTIDE SEQUENCE [LARGE SCALE GENOMIC DNA]</scope>
    <source>
        <strain evidence="5 6">DSM 22274</strain>
    </source>
</reference>
<name>A0A1H5K514_9MICC</name>
<dbReference type="GO" id="GO:0009103">
    <property type="term" value="P:lipopolysaccharide biosynthetic process"/>
    <property type="evidence" value="ECO:0007669"/>
    <property type="project" value="TreeGrafter"/>
</dbReference>
<dbReference type="Gene3D" id="3.40.50.2000">
    <property type="entry name" value="Glycogen Phosphorylase B"/>
    <property type="match status" value="2"/>
</dbReference>
<dbReference type="CDD" id="cd03801">
    <property type="entry name" value="GT4_PimA-like"/>
    <property type="match status" value="1"/>
</dbReference>
<dbReference type="InterPro" id="IPR028098">
    <property type="entry name" value="Glyco_trans_4-like_N"/>
</dbReference>